<accession>A0A2Z4Y1I2</accession>
<evidence type="ECO:0000313" key="3">
    <source>
        <dbReference type="Proteomes" id="UP000262583"/>
    </source>
</evidence>
<evidence type="ECO:0000256" key="1">
    <source>
        <dbReference type="SAM" id="MobiDB-lite"/>
    </source>
</evidence>
<evidence type="ECO:0000313" key="2">
    <source>
        <dbReference type="EMBL" id="AXA34819.1"/>
    </source>
</evidence>
<sequence length="359" mass="38703">MKALDKFDAVRARSSLRSLFLIVACWMAICAVHGQEPTTAALEQSKQRLTTKDPATAQKSDTVSTDPLAELSGVGGQWIVPPGTEMATRPAQALESTPRATQASVTSPPEASPVSSESEPESAKPPKKSESQPALSEAKTVPLPRKQTTLVGTIEEIESAKGRVGKELILATEDGLATVIVPPTTAKELPSVGTKIRIKGTVETEDPLQVYATNLEVLPKKGKTESTRDSEMVEEEEKPARSEEDRTGVGEGQLRIVVVGTIKSARPAKDGRDLEITLATKQYGQVRVLISPNVVQRVPAVGSEIRVRGAIERQRDPMIIRAFDVDTLRRRSEATPVENPVFAECPPIVVPVPVFVAVW</sequence>
<gene>
    <name evidence="2" type="ORF">BRCON_0042</name>
</gene>
<dbReference type="KEGG" id="schv:BRCON_0042"/>
<dbReference type="EMBL" id="CP030759">
    <property type="protein sequence ID" value="AXA34819.1"/>
    <property type="molecule type" value="Genomic_DNA"/>
</dbReference>
<organism evidence="2 3">
    <name type="scientific">Sumerlaea chitinivorans</name>
    <dbReference type="NCBI Taxonomy" id="2250252"/>
    <lineage>
        <taxon>Bacteria</taxon>
        <taxon>Candidatus Sumerlaeota</taxon>
        <taxon>Candidatus Sumerlaeia</taxon>
        <taxon>Candidatus Sumerlaeales</taxon>
        <taxon>Candidatus Sumerlaeaceae</taxon>
        <taxon>Candidatus Sumerlaea</taxon>
    </lineage>
</organism>
<feature type="compositionally biased region" description="Polar residues" evidence="1">
    <location>
        <begin position="94"/>
        <end position="106"/>
    </location>
</feature>
<feature type="compositionally biased region" description="Basic and acidic residues" evidence="1">
    <location>
        <begin position="238"/>
        <end position="248"/>
    </location>
</feature>
<feature type="compositionally biased region" description="Basic and acidic residues" evidence="1">
    <location>
        <begin position="221"/>
        <end position="231"/>
    </location>
</feature>
<dbReference type="Proteomes" id="UP000262583">
    <property type="component" value="Chromosome"/>
</dbReference>
<feature type="compositionally biased region" description="Basic and acidic residues" evidence="1">
    <location>
        <begin position="121"/>
        <end position="130"/>
    </location>
</feature>
<protein>
    <recommendedName>
        <fullName evidence="4">DUF5666 domain-containing protein</fullName>
    </recommendedName>
</protein>
<feature type="compositionally biased region" description="Low complexity" evidence="1">
    <location>
        <begin position="107"/>
        <end position="117"/>
    </location>
</feature>
<feature type="region of interest" description="Disordered" evidence="1">
    <location>
        <begin position="45"/>
        <end position="147"/>
    </location>
</feature>
<proteinExistence type="predicted"/>
<feature type="region of interest" description="Disordered" evidence="1">
    <location>
        <begin position="221"/>
        <end position="249"/>
    </location>
</feature>
<reference evidence="2 3" key="1">
    <citation type="submission" date="2018-05" db="EMBL/GenBank/DDBJ databases">
        <title>A metagenomic window into the 2 km-deep terrestrial subsurface aquifer revealed taxonomically and functionally diverse microbial community comprising novel uncultured bacterial lineages.</title>
        <authorList>
            <person name="Kadnikov V.V."/>
            <person name="Mardanov A.V."/>
            <person name="Beletsky A.V."/>
            <person name="Banks D."/>
            <person name="Pimenov N.V."/>
            <person name="Frank Y.A."/>
            <person name="Karnachuk O.V."/>
            <person name="Ravin N.V."/>
        </authorList>
    </citation>
    <scope>NUCLEOTIDE SEQUENCE [LARGE SCALE GENOMIC DNA]</scope>
    <source>
        <strain evidence="2">BY</strain>
    </source>
</reference>
<dbReference type="AlphaFoldDB" id="A0A2Z4Y1I2"/>
<name>A0A2Z4Y1I2_SUMC1</name>
<evidence type="ECO:0008006" key="4">
    <source>
        <dbReference type="Google" id="ProtNLM"/>
    </source>
</evidence>